<evidence type="ECO:0000256" key="6">
    <source>
        <dbReference type="ARBA" id="ARBA00023136"/>
    </source>
</evidence>
<dbReference type="EMBL" id="LSDK01000059">
    <property type="protein sequence ID" value="KXB76616.1"/>
    <property type="molecule type" value="Genomic_DNA"/>
</dbReference>
<name>A0A134B9I3_9PORP</name>
<keyword evidence="6 8" id="KW-0472">Membrane</keyword>
<accession>A0A134B9I3</accession>
<feature type="transmembrane region" description="Helical" evidence="8">
    <location>
        <begin position="21"/>
        <end position="48"/>
    </location>
</feature>
<dbReference type="CDD" id="cd07023">
    <property type="entry name" value="S49_Sppa_N_C"/>
    <property type="match status" value="1"/>
</dbReference>
<dbReference type="PATRIC" id="fig|322095.3.peg.897"/>
<feature type="domain" description="Peptidase S49" evidence="9">
    <location>
        <begin position="137"/>
        <end position="289"/>
    </location>
</feature>
<comment type="similarity">
    <text evidence="2">Belongs to the peptidase S49 family.</text>
</comment>
<comment type="subcellular location">
    <subcellularLocation>
        <location evidence="1">Membrane</location>
    </subcellularLocation>
</comment>
<evidence type="ECO:0000313" key="10">
    <source>
        <dbReference type="EMBL" id="KXB76616.1"/>
    </source>
</evidence>
<organism evidence="10 11">
    <name type="scientific">Porphyromonas somerae</name>
    <dbReference type="NCBI Taxonomy" id="322095"/>
    <lineage>
        <taxon>Bacteria</taxon>
        <taxon>Pseudomonadati</taxon>
        <taxon>Bacteroidota</taxon>
        <taxon>Bacteroidia</taxon>
        <taxon>Bacteroidales</taxon>
        <taxon>Porphyromonadaceae</taxon>
        <taxon>Porphyromonas</taxon>
    </lineage>
</organism>
<proteinExistence type="inferred from homology"/>
<keyword evidence="4" id="KW-0378">Hydrolase</keyword>
<evidence type="ECO:0000256" key="7">
    <source>
        <dbReference type="PIRSR" id="PIRSR001217-1"/>
    </source>
</evidence>
<dbReference type="Gene3D" id="6.20.330.10">
    <property type="match status" value="1"/>
</dbReference>
<dbReference type="GO" id="GO:0006465">
    <property type="term" value="P:signal peptide processing"/>
    <property type="evidence" value="ECO:0007669"/>
    <property type="project" value="InterPro"/>
</dbReference>
<dbReference type="OrthoDB" id="9764363at2"/>
<feature type="active site" description="Proton donor/acceptor" evidence="7">
    <location>
        <position position="205"/>
    </location>
</feature>
<feature type="active site" description="Nucleophile" evidence="7">
    <location>
        <position position="402"/>
    </location>
</feature>
<evidence type="ECO:0000256" key="5">
    <source>
        <dbReference type="ARBA" id="ARBA00022825"/>
    </source>
</evidence>
<dbReference type="InterPro" id="IPR029045">
    <property type="entry name" value="ClpP/crotonase-like_dom_sf"/>
</dbReference>
<keyword evidence="8" id="KW-1133">Transmembrane helix</keyword>
<dbReference type="GO" id="GO:0016020">
    <property type="term" value="C:membrane"/>
    <property type="evidence" value="ECO:0007669"/>
    <property type="project" value="UniProtKB-SubCell"/>
</dbReference>
<keyword evidence="3" id="KW-0645">Protease</keyword>
<feature type="domain" description="Peptidase S49" evidence="9">
    <location>
        <begin position="387"/>
        <end position="542"/>
    </location>
</feature>
<dbReference type="InterPro" id="IPR002142">
    <property type="entry name" value="Peptidase_S49"/>
</dbReference>
<evidence type="ECO:0000256" key="8">
    <source>
        <dbReference type="SAM" id="Phobius"/>
    </source>
</evidence>
<evidence type="ECO:0000313" key="11">
    <source>
        <dbReference type="Proteomes" id="UP000070224"/>
    </source>
</evidence>
<dbReference type="AlphaFoldDB" id="A0A134B9I3"/>
<dbReference type="NCBIfam" id="TIGR00705">
    <property type="entry name" value="SppA_67K"/>
    <property type="match status" value="1"/>
</dbReference>
<gene>
    <name evidence="10" type="ORF">HMPREF3185_00909</name>
</gene>
<evidence type="ECO:0000256" key="3">
    <source>
        <dbReference type="ARBA" id="ARBA00022670"/>
    </source>
</evidence>
<dbReference type="Pfam" id="PF01343">
    <property type="entry name" value="Peptidase_S49"/>
    <property type="match status" value="2"/>
</dbReference>
<dbReference type="PANTHER" id="PTHR33209">
    <property type="entry name" value="PROTEASE 4"/>
    <property type="match status" value="1"/>
</dbReference>
<dbReference type="SUPFAM" id="SSF52096">
    <property type="entry name" value="ClpP/crotonase"/>
    <property type="match status" value="2"/>
</dbReference>
<evidence type="ECO:0000259" key="9">
    <source>
        <dbReference type="Pfam" id="PF01343"/>
    </source>
</evidence>
<dbReference type="PANTHER" id="PTHR33209:SF1">
    <property type="entry name" value="PEPTIDASE S49 DOMAIN-CONTAINING PROTEIN"/>
    <property type="match status" value="1"/>
</dbReference>
<sequence length="610" mass="66416">MEEPLQPKKPLGFWKTVLASFVGFIAANILCSIFAFFLFIVIVVGALASGSTPTEIRDGSVLKIDLSSISEIVTTDELSSFIPGMGSDEKPISLSQALASIRKAKADSRIRGIYLNVEGYSGGMASTADLREALKDFRSSGKFIISYADSYDQKAYYLSSVANKVILNPQGMVGLVGLASAPTFYRQALDKLGVKAHIFKVGTYKGAVEPFMLDKLSEPNREQISVYLNGLWDFMLREISASRSVPIDSLRAFADSGRAFGEAETFVRAHLVDTLAYRLDVEDLIAQRLDVASADDIPVVTLSDFLTEPDPLDKGRTDKDNAVKVLFAEGEITESPLSSDGITSDLARDLRALRDDPTAKAVVLRINSPGGSAFLSEQIWHEVRELSQSRTVVVSMGDVAASGGYYIASAADAIVASPVTLTGSIGIFGILPDASELGRKVGVSIDVVQTSPYADMSLSDPMAMLLRPLTPEKGQLIQMEVERGYKTFLSRVAMGRDMSVEAVDSVGQGRVWLGAKAKELGLVDELGGLETAIRLAARLAGLHEGYSVDYGSTSTSFLEELFASKTADRFTARLRDFFMTDEEKKIREFFREGYRYTGILARLPYEYTSY</sequence>
<evidence type="ECO:0000256" key="1">
    <source>
        <dbReference type="ARBA" id="ARBA00004370"/>
    </source>
</evidence>
<protein>
    <submittedName>
        <fullName evidence="10">Signal peptide peptidase SppA</fullName>
    </submittedName>
</protein>
<dbReference type="Proteomes" id="UP000070224">
    <property type="component" value="Unassembled WGS sequence"/>
</dbReference>
<dbReference type="InterPro" id="IPR047272">
    <property type="entry name" value="S49_SppA_C"/>
</dbReference>
<dbReference type="GO" id="GO:0008236">
    <property type="term" value="F:serine-type peptidase activity"/>
    <property type="evidence" value="ECO:0007669"/>
    <property type="project" value="UniProtKB-KW"/>
</dbReference>
<reference evidence="11" key="1">
    <citation type="submission" date="2016-01" db="EMBL/GenBank/DDBJ databases">
        <authorList>
            <person name="Mitreva M."/>
            <person name="Pepin K.H."/>
            <person name="Mihindukulasuriya K.A."/>
            <person name="Fulton R."/>
            <person name="Fronick C."/>
            <person name="O'Laughlin M."/>
            <person name="Miner T."/>
            <person name="Herter B."/>
            <person name="Rosa B.A."/>
            <person name="Cordes M."/>
            <person name="Tomlinson C."/>
            <person name="Wollam A."/>
            <person name="Palsikar V.B."/>
            <person name="Mardis E.R."/>
            <person name="Wilson R.K."/>
        </authorList>
    </citation>
    <scope>NUCLEOTIDE SEQUENCE [LARGE SCALE GENOMIC DNA]</scope>
    <source>
        <strain evidence="11">KA00683</strain>
    </source>
</reference>
<dbReference type="CDD" id="cd07018">
    <property type="entry name" value="S49_SppA_67K_type"/>
    <property type="match status" value="1"/>
</dbReference>
<evidence type="ECO:0000256" key="2">
    <source>
        <dbReference type="ARBA" id="ARBA00008683"/>
    </source>
</evidence>
<dbReference type="InterPro" id="IPR004634">
    <property type="entry name" value="Pept_S49_pIV"/>
</dbReference>
<comment type="caution">
    <text evidence="10">The sequence shown here is derived from an EMBL/GenBank/DDBJ whole genome shotgun (WGS) entry which is preliminary data.</text>
</comment>
<dbReference type="STRING" id="322095.HMPREF3185_00909"/>
<dbReference type="PIRSF" id="PIRSF001217">
    <property type="entry name" value="Protease_4_SppA"/>
    <property type="match status" value="1"/>
</dbReference>
<dbReference type="InterPro" id="IPR047217">
    <property type="entry name" value="S49_SppA_67K_type_N"/>
</dbReference>
<keyword evidence="11" id="KW-1185">Reference proteome</keyword>
<dbReference type="NCBIfam" id="TIGR00706">
    <property type="entry name" value="SppA_dom"/>
    <property type="match status" value="1"/>
</dbReference>
<dbReference type="RefSeq" id="WP_060935287.1">
    <property type="nucleotide sequence ID" value="NZ_KQ960438.1"/>
</dbReference>
<evidence type="ECO:0000256" key="4">
    <source>
        <dbReference type="ARBA" id="ARBA00022801"/>
    </source>
</evidence>
<keyword evidence="5" id="KW-0720">Serine protease</keyword>
<dbReference type="Gene3D" id="3.90.226.10">
    <property type="entry name" value="2-enoyl-CoA Hydratase, Chain A, domain 1"/>
    <property type="match status" value="2"/>
</dbReference>
<dbReference type="InterPro" id="IPR004635">
    <property type="entry name" value="Pept_S49_SppA"/>
</dbReference>
<keyword evidence="8" id="KW-0812">Transmembrane</keyword>